<organism evidence="6 7">
    <name type="scientific">Smittium mucronatum</name>
    <dbReference type="NCBI Taxonomy" id="133383"/>
    <lineage>
        <taxon>Eukaryota</taxon>
        <taxon>Fungi</taxon>
        <taxon>Fungi incertae sedis</taxon>
        <taxon>Zoopagomycota</taxon>
        <taxon>Kickxellomycotina</taxon>
        <taxon>Harpellomycetes</taxon>
        <taxon>Harpellales</taxon>
        <taxon>Legeriomycetaceae</taxon>
        <taxon>Smittium</taxon>
    </lineage>
</organism>
<dbReference type="InterPro" id="IPR029063">
    <property type="entry name" value="SAM-dependent_MTases_sf"/>
</dbReference>
<evidence type="ECO:0000256" key="3">
    <source>
        <dbReference type="ARBA" id="ARBA00022679"/>
    </source>
</evidence>
<keyword evidence="7" id="KW-1185">Reference proteome</keyword>
<dbReference type="PANTHER" id="PTHR12176">
    <property type="entry name" value="SAM-DEPENDENT METHYLTRANSFERASE SUPERFAMILY PROTEIN"/>
    <property type="match status" value="1"/>
</dbReference>
<name>A0A1R0H262_9FUNG</name>
<gene>
    <name evidence="6" type="ORF">AYI68_g2627</name>
</gene>
<evidence type="ECO:0000256" key="2">
    <source>
        <dbReference type="ARBA" id="ARBA00022603"/>
    </source>
</evidence>
<evidence type="ECO:0000256" key="1">
    <source>
        <dbReference type="ARBA" id="ARBA00008361"/>
    </source>
</evidence>
<dbReference type="InterPro" id="IPR013216">
    <property type="entry name" value="Methyltransf_11"/>
</dbReference>
<comment type="caution">
    <text evidence="6">The sequence shown here is derived from an EMBL/GenBank/DDBJ whole genome shotgun (WGS) entry which is preliminary data.</text>
</comment>
<dbReference type="EMBL" id="LSSL01000998">
    <property type="protein sequence ID" value="OLY83233.1"/>
    <property type="molecule type" value="Genomic_DNA"/>
</dbReference>
<dbReference type="PANTHER" id="PTHR12176:SF59">
    <property type="entry name" value="METHYLTRANSFERASE DOMAIN-CONTAINING PROTEIN-RELATED"/>
    <property type="match status" value="1"/>
</dbReference>
<dbReference type="SUPFAM" id="SSF53335">
    <property type="entry name" value="S-adenosyl-L-methionine-dependent methyltransferases"/>
    <property type="match status" value="1"/>
</dbReference>
<feature type="transmembrane region" description="Helical" evidence="4">
    <location>
        <begin position="300"/>
        <end position="319"/>
    </location>
</feature>
<dbReference type="CDD" id="cd02440">
    <property type="entry name" value="AdoMet_MTases"/>
    <property type="match status" value="1"/>
</dbReference>
<dbReference type="GO" id="GO:0008757">
    <property type="term" value="F:S-adenosylmethionine-dependent methyltransferase activity"/>
    <property type="evidence" value="ECO:0007669"/>
    <property type="project" value="InterPro"/>
</dbReference>
<evidence type="ECO:0000313" key="6">
    <source>
        <dbReference type="EMBL" id="OLY83233.1"/>
    </source>
</evidence>
<sequence length="712" mass="80017">MSTRKRNNKKDAGSPKKIVAEVEKNILQPAGGIPVYALPRGLNSLLKASVQIPSTLVAVFTAYSLILTMSSFYKNGTRYLEPIFGNVIPYRFRFLFLVFCFSFGSLFGVALFTAYCLSVENRTQDFFSKAEKKFKQLSLEEKNQNLNNQANIHEKKELIETIKFLLKGRCLDISQYDHAFDTGLMFYIAISFDLLSFFIVTIPMRLDQIFSLSDWLGPKFGSLSAHISSDYIIYGVVGLISLLVSIRISYQINLNKSSKVAIQNSASSEGSIFGYAYVFIIFLGSMTFTSFLPIQPACNIVFYQSILVSFVGVIIKICMHYQISIDKTKALKDYNGYLNSLGSPIKSEDEVVFPKPSKISNLKIFLLYCPIFAVLSLISFTSYNSQQCSSVVTWKHNLNPDIQVLIKTESYTGWIEVVDVNMGNLNKDTKSLNNDPKSARVLRAGHSILGGTWKSTSESIYGVFYYFDALLYSKNLLKSKQPSALHIGLGAGISAKSHYSQGINVVAVEYDYFVAQAAKQYFDVPEDMDIQIQDGRKFVQDSISSSFDFIVHDIFSGGSLNSYMLSTQFINQTHRVLKPGGMLALNYVGSLGDTKTIGIIKNTLAESFKHIRLFTDSITFMDSIQNMVFFASDSEIQFDFPESIFQNSQGSIRNIVLGQMYNNEFDLTSLNTTDLPVVSDDSNPLENANIANAFSHWYTMRSTFPLEFWTNY</sequence>
<dbReference type="Proteomes" id="UP000187455">
    <property type="component" value="Unassembled WGS sequence"/>
</dbReference>
<evidence type="ECO:0000259" key="5">
    <source>
        <dbReference type="Pfam" id="PF08241"/>
    </source>
</evidence>
<feature type="transmembrane region" description="Helical" evidence="4">
    <location>
        <begin position="50"/>
        <end position="73"/>
    </location>
</feature>
<proteinExistence type="inferred from homology"/>
<dbReference type="STRING" id="133383.A0A1R0H262"/>
<dbReference type="GO" id="GO:0032259">
    <property type="term" value="P:methylation"/>
    <property type="evidence" value="ECO:0007669"/>
    <property type="project" value="UniProtKB-KW"/>
</dbReference>
<evidence type="ECO:0000256" key="4">
    <source>
        <dbReference type="SAM" id="Phobius"/>
    </source>
</evidence>
<dbReference type="Gene3D" id="3.40.50.150">
    <property type="entry name" value="Vaccinia Virus protein VP39"/>
    <property type="match status" value="1"/>
</dbReference>
<feature type="transmembrane region" description="Helical" evidence="4">
    <location>
        <begin position="184"/>
        <end position="206"/>
    </location>
</feature>
<accession>A0A1R0H262</accession>
<dbReference type="AlphaFoldDB" id="A0A1R0H262"/>
<keyword evidence="4" id="KW-0812">Transmembrane</keyword>
<feature type="transmembrane region" description="Helical" evidence="4">
    <location>
        <begin position="365"/>
        <end position="383"/>
    </location>
</feature>
<feature type="transmembrane region" description="Helical" evidence="4">
    <location>
        <begin position="271"/>
        <end position="294"/>
    </location>
</feature>
<dbReference type="NCBIfam" id="NF037959">
    <property type="entry name" value="MFS_SpdSyn"/>
    <property type="match status" value="1"/>
</dbReference>
<keyword evidence="4" id="KW-0472">Membrane</keyword>
<dbReference type="Pfam" id="PF08241">
    <property type="entry name" value="Methyltransf_11"/>
    <property type="match status" value="1"/>
</dbReference>
<keyword evidence="4" id="KW-1133">Transmembrane helix</keyword>
<dbReference type="OrthoDB" id="2016285at2759"/>
<evidence type="ECO:0000313" key="7">
    <source>
        <dbReference type="Proteomes" id="UP000187455"/>
    </source>
</evidence>
<keyword evidence="2" id="KW-0489">Methyltransferase</keyword>
<feature type="transmembrane region" description="Helical" evidence="4">
    <location>
        <begin position="93"/>
        <end position="117"/>
    </location>
</feature>
<keyword evidence="3 6" id="KW-0808">Transferase</keyword>
<feature type="transmembrane region" description="Helical" evidence="4">
    <location>
        <begin position="231"/>
        <end position="250"/>
    </location>
</feature>
<protein>
    <submittedName>
        <fullName evidence="6">Putative polyamine aminopropyl transferase</fullName>
    </submittedName>
</protein>
<comment type="similarity">
    <text evidence="1">Belongs to the methyltransferase superfamily.</text>
</comment>
<feature type="domain" description="Methyltransferase type 11" evidence="5">
    <location>
        <begin position="485"/>
        <end position="584"/>
    </location>
</feature>
<dbReference type="InterPro" id="IPR051419">
    <property type="entry name" value="Lys/N-term_MeTrsfase_sf"/>
</dbReference>
<reference evidence="6 7" key="1">
    <citation type="journal article" date="2016" name="Mol. Biol. Evol.">
        <title>Genome-Wide Survey of Gut Fungi (Harpellales) Reveals the First Horizontally Transferred Ubiquitin Gene from a Mosquito Host.</title>
        <authorList>
            <person name="Wang Y."/>
            <person name="White M.M."/>
            <person name="Kvist S."/>
            <person name="Moncalvo J.M."/>
        </authorList>
    </citation>
    <scope>NUCLEOTIDE SEQUENCE [LARGE SCALE GENOMIC DNA]</scope>
    <source>
        <strain evidence="6 7">ALG-7-W6</strain>
    </source>
</reference>